<dbReference type="OrthoDB" id="7679117at2"/>
<dbReference type="EMBL" id="QGLE01000005">
    <property type="protein sequence ID" value="PWR22800.1"/>
    <property type="molecule type" value="Genomic_DNA"/>
</dbReference>
<gene>
    <name evidence="1" type="ORF">DKG74_10225</name>
</gene>
<accession>A0A317E9H7</accession>
<protein>
    <recommendedName>
        <fullName evidence="3">Motility protein</fullName>
    </recommendedName>
</protein>
<keyword evidence="2" id="KW-1185">Reference proteome</keyword>
<comment type="caution">
    <text evidence="1">The sequence shown here is derived from an EMBL/GenBank/DDBJ whole genome shotgun (WGS) entry which is preliminary data.</text>
</comment>
<dbReference type="Pfam" id="PF14070">
    <property type="entry name" value="YjfB_motility"/>
    <property type="match status" value="1"/>
</dbReference>
<proteinExistence type="predicted"/>
<dbReference type="RefSeq" id="WP_109905366.1">
    <property type="nucleotide sequence ID" value="NZ_QGLE01000005.1"/>
</dbReference>
<dbReference type="Proteomes" id="UP000245461">
    <property type="component" value="Unassembled WGS sequence"/>
</dbReference>
<organism evidence="1 2">
    <name type="scientific">Zavarzinia aquatilis</name>
    <dbReference type="NCBI Taxonomy" id="2211142"/>
    <lineage>
        <taxon>Bacteria</taxon>
        <taxon>Pseudomonadati</taxon>
        <taxon>Pseudomonadota</taxon>
        <taxon>Alphaproteobacteria</taxon>
        <taxon>Rhodospirillales</taxon>
        <taxon>Zavarziniaceae</taxon>
        <taxon>Zavarzinia</taxon>
    </lineage>
</organism>
<dbReference type="InterPro" id="IPR025906">
    <property type="entry name" value="YjfB_motility"/>
</dbReference>
<name>A0A317E9H7_9PROT</name>
<sequence length="61" mass="6701">MSDLATLAVTMNSLQTRNEVSLAAVKQNADFQRQVVAELFATMDAMPRPPEGMGQQIDQYA</sequence>
<dbReference type="AlphaFoldDB" id="A0A317E9H7"/>
<evidence type="ECO:0008006" key="3">
    <source>
        <dbReference type="Google" id="ProtNLM"/>
    </source>
</evidence>
<evidence type="ECO:0000313" key="2">
    <source>
        <dbReference type="Proteomes" id="UP000245461"/>
    </source>
</evidence>
<evidence type="ECO:0000313" key="1">
    <source>
        <dbReference type="EMBL" id="PWR22800.1"/>
    </source>
</evidence>
<reference evidence="1 2" key="1">
    <citation type="submission" date="2018-05" db="EMBL/GenBank/DDBJ databases">
        <title>Zavarzinia sp. HR-AS.</title>
        <authorList>
            <person name="Lee Y."/>
            <person name="Jeon C.O."/>
        </authorList>
    </citation>
    <scope>NUCLEOTIDE SEQUENCE [LARGE SCALE GENOMIC DNA]</scope>
    <source>
        <strain evidence="1 2">HR-AS</strain>
    </source>
</reference>